<name>A0A9P0YU52_CUSEU</name>
<comment type="caution">
    <text evidence="2">The sequence shown here is derived from an EMBL/GenBank/DDBJ whole genome shotgun (WGS) entry which is preliminary data.</text>
</comment>
<feature type="compositionally biased region" description="Basic and acidic residues" evidence="1">
    <location>
        <begin position="1"/>
        <end position="12"/>
    </location>
</feature>
<proteinExistence type="predicted"/>
<feature type="compositionally biased region" description="Polar residues" evidence="1">
    <location>
        <begin position="43"/>
        <end position="55"/>
    </location>
</feature>
<reference evidence="2" key="1">
    <citation type="submission" date="2022-07" db="EMBL/GenBank/DDBJ databases">
        <authorList>
            <person name="Macas J."/>
            <person name="Novak P."/>
            <person name="Neumann P."/>
        </authorList>
    </citation>
    <scope>NUCLEOTIDE SEQUENCE</scope>
</reference>
<feature type="region of interest" description="Disordered" evidence="1">
    <location>
        <begin position="121"/>
        <end position="208"/>
    </location>
</feature>
<feature type="compositionally biased region" description="Basic residues" evidence="1">
    <location>
        <begin position="122"/>
        <end position="139"/>
    </location>
</feature>
<evidence type="ECO:0000256" key="1">
    <source>
        <dbReference type="SAM" id="MobiDB-lite"/>
    </source>
</evidence>
<organism evidence="2 3">
    <name type="scientific">Cuscuta europaea</name>
    <name type="common">European dodder</name>
    <dbReference type="NCBI Taxonomy" id="41803"/>
    <lineage>
        <taxon>Eukaryota</taxon>
        <taxon>Viridiplantae</taxon>
        <taxon>Streptophyta</taxon>
        <taxon>Embryophyta</taxon>
        <taxon>Tracheophyta</taxon>
        <taxon>Spermatophyta</taxon>
        <taxon>Magnoliopsida</taxon>
        <taxon>eudicotyledons</taxon>
        <taxon>Gunneridae</taxon>
        <taxon>Pentapetalae</taxon>
        <taxon>asterids</taxon>
        <taxon>lamiids</taxon>
        <taxon>Solanales</taxon>
        <taxon>Convolvulaceae</taxon>
        <taxon>Cuscuteae</taxon>
        <taxon>Cuscuta</taxon>
        <taxon>Cuscuta subgen. Cuscuta</taxon>
    </lineage>
</organism>
<dbReference type="EMBL" id="CAMAPE010000009">
    <property type="protein sequence ID" value="CAH9075099.1"/>
    <property type="molecule type" value="Genomic_DNA"/>
</dbReference>
<feature type="compositionally biased region" description="Pro residues" evidence="1">
    <location>
        <begin position="198"/>
        <end position="208"/>
    </location>
</feature>
<feature type="region of interest" description="Disordered" evidence="1">
    <location>
        <begin position="1"/>
        <end position="59"/>
    </location>
</feature>
<evidence type="ECO:0000313" key="3">
    <source>
        <dbReference type="Proteomes" id="UP001152484"/>
    </source>
</evidence>
<protein>
    <submittedName>
        <fullName evidence="2">Uncharacterized protein</fullName>
    </submittedName>
</protein>
<sequence>MRPRRKLNDVRHGFRGRSKPAKERGREMFVLPKEAEGHEETGAGNNCETNISTPGANGPEETITAEGRETILTSRPTSQNGVFTPWRPVSSLRRADKSHCMEILDRPLMTDTRISRTASRLSIHHHIQRPLKKKQKKNQRGTGGIPKGDKPVSHHNRGRAQLRIQRTGPNGQVSERMKEQRFHPAQKSAPSADIISWPRPPGTVPLSY</sequence>
<accession>A0A9P0YU52</accession>
<evidence type="ECO:0000313" key="2">
    <source>
        <dbReference type="EMBL" id="CAH9075099.1"/>
    </source>
</evidence>
<feature type="compositionally biased region" description="Basic and acidic residues" evidence="1">
    <location>
        <begin position="20"/>
        <end position="41"/>
    </location>
</feature>
<dbReference type="Proteomes" id="UP001152484">
    <property type="component" value="Unassembled WGS sequence"/>
</dbReference>
<gene>
    <name evidence="2" type="ORF">CEURO_LOCUS5481</name>
</gene>
<dbReference type="AlphaFoldDB" id="A0A9P0YU52"/>
<keyword evidence="3" id="KW-1185">Reference proteome</keyword>